<dbReference type="EMBL" id="CP000747">
    <property type="protein sequence ID" value="ACG79468.1"/>
    <property type="molecule type" value="Genomic_DNA"/>
</dbReference>
<feature type="transmembrane region" description="Helical" evidence="1">
    <location>
        <begin position="38"/>
        <end position="54"/>
    </location>
</feature>
<evidence type="ECO:0000256" key="1">
    <source>
        <dbReference type="SAM" id="Phobius"/>
    </source>
</evidence>
<dbReference type="Pfam" id="PF06966">
    <property type="entry name" value="DUF1295"/>
    <property type="match status" value="1"/>
</dbReference>
<dbReference type="KEGG" id="pzu:PHZ_c3059"/>
<proteinExistence type="predicted"/>
<keyword evidence="1" id="KW-1133">Transmembrane helix</keyword>
<sequence length="267" mass="29347">MEGVTLILALAVLILMSVVMTAAWAYGLKARNGGWTDVFWTFGSGGALAGAALWPLSAGGPEARQWLVAAMVALWALRLGSHLAPRVAHGPEDPRYARFRETWGRGYPWKMLGVALPQAPASALLALSVVAAAHRPGPLDLRDAAAVLVFAAALAGEALADGQMRRFRADRRNKGQVMDRGLWAWSRHPNYVFEWLAWWAYPVMAFDAARPVSWLTLVAPAVMYLLLTRVSGVPPLEEAMLRSRGEAYRAYQARVPAFLPNPFKRFR</sequence>
<reference evidence="2 3" key="1">
    <citation type="journal article" date="2008" name="BMC Genomics">
        <title>Complete genome of Phenylobacterium zucineum - a novel facultative intracellular bacterium isolated from human erythroleukemia cell line K562.</title>
        <authorList>
            <person name="Luo Y."/>
            <person name="Xu X."/>
            <person name="Ding Z."/>
            <person name="Liu Z."/>
            <person name="Zhang B."/>
            <person name="Yan Z."/>
            <person name="Sun J."/>
            <person name="Hu S."/>
            <person name="Hu X."/>
        </authorList>
    </citation>
    <scope>NUCLEOTIDE SEQUENCE [LARGE SCALE GENOMIC DNA]</scope>
    <source>
        <strain evidence="2 3">HLK1</strain>
    </source>
</reference>
<evidence type="ECO:0008006" key="4">
    <source>
        <dbReference type="Google" id="ProtNLM"/>
    </source>
</evidence>
<keyword evidence="1" id="KW-0812">Transmembrane</keyword>
<keyword evidence="3" id="KW-1185">Reference proteome</keyword>
<dbReference type="InterPro" id="IPR010721">
    <property type="entry name" value="UstE-like"/>
</dbReference>
<dbReference type="AlphaFoldDB" id="B4R9K8"/>
<evidence type="ECO:0000313" key="3">
    <source>
        <dbReference type="Proteomes" id="UP000001868"/>
    </source>
</evidence>
<dbReference type="HOGENOM" id="CLU_043418_3_1_5"/>
<protein>
    <recommendedName>
        <fullName evidence="4">Steroid 5-alpha reductase C-terminal domain-containing protein</fullName>
    </recommendedName>
</protein>
<evidence type="ECO:0000313" key="2">
    <source>
        <dbReference type="EMBL" id="ACG79468.1"/>
    </source>
</evidence>
<dbReference type="OrthoDB" id="9779233at2"/>
<dbReference type="Gene3D" id="1.20.120.1630">
    <property type="match status" value="1"/>
</dbReference>
<dbReference type="GO" id="GO:0016020">
    <property type="term" value="C:membrane"/>
    <property type="evidence" value="ECO:0007669"/>
    <property type="project" value="TreeGrafter"/>
</dbReference>
<dbReference type="Proteomes" id="UP000001868">
    <property type="component" value="Chromosome"/>
</dbReference>
<dbReference type="STRING" id="450851.PHZ_c3059"/>
<accession>B4R9K8</accession>
<dbReference type="PANTHER" id="PTHR32251">
    <property type="entry name" value="3-OXO-5-ALPHA-STEROID 4-DEHYDROGENASE"/>
    <property type="match status" value="1"/>
</dbReference>
<name>B4R9K8_PHEZH</name>
<gene>
    <name evidence="2" type="ordered locus">PHZ_c3059</name>
</gene>
<dbReference type="PANTHER" id="PTHR32251:SF17">
    <property type="entry name" value="STEROID 5-ALPHA REDUCTASE C-TERMINAL DOMAIN-CONTAINING PROTEIN"/>
    <property type="match status" value="1"/>
</dbReference>
<keyword evidence="1" id="KW-0472">Membrane</keyword>
<feature type="transmembrane region" description="Helical" evidence="1">
    <location>
        <begin position="6"/>
        <end position="26"/>
    </location>
</feature>
<dbReference type="eggNOG" id="COG3752">
    <property type="taxonomic scope" value="Bacteria"/>
</dbReference>
<organism evidence="2 3">
    <name type="scientific">Phenylobacterium zucineum (strain HLK1)</name>
    <dbReference type="NCBI Taxonomy" id="450851"/>
    <lineage>
        <taxon>Bacteria</taxon>
        <taxon>Pseudomonadati</taxon>
        <taxon>Pseudomonadota</taxon>
        <taxon>Alphaproteobacteria</taxon>
        <taxon>Caulobacterales</taxon>
        <taxon>Caulobacteraceae</taxon>
        <taxon>Phenylobacterium</taxon>
    </lineage>
</organism>